<dbReference type="InterPro" id="IPR002938">
    <property type="entry name" value="FAD-bd"/>
</dbReference>
<dbReference type="Gene3D" id="3.50.50.60">
    <property type="entry name" value="FAD/NAD(P)-binding domain"/>
    <property type="match status" value="1"/>
</dbReference>
<dbReference type="Gene3D" id="3.30.70.2450">
    <property type="match status" value="1"/>
</dbReference>
<evidence type="ECO:0000256" key="2">
    <source>
        <dbReference type="ARBA" id="ARBA00022630"/>
    </source>
</evidence>
<comment type="cofactor">
    <cofactor evidence="1">
        <name>FAD</name>
        <dbReference type="ChEBI" id="CHEBI:57692"/>
    </cofactor>
</comment>
<dbReference type="EMBL" id="CP051685">
    <property type="protein sequence ID" value="QJE02136.1"/>
    <property type="molecule type" value="Genomic_DNA"/>
</dbReference>
<keyword evidence="3" id="KW-0274">FAD</keyword>
<dbReference type="PANTHER" id="PTHR43004:SF19">
    <property type="entry name" value="BINDING MONOOXYGENASE, PUTATIVE (JCVI)-RELATED"/>
    <property type="match status" value="1"/>
</dbReference>
<dbReference type="PANTHER" id="PTHR43004">
    <property type="entry name" value="TRK SYSTEM POTASSIUM UPTAKE PROTEIN"/>
    <property type="match status" value="1"/>
</dbReference>
<dbReference type="KEGG" id="mfy:HH212_20690"/>
<keyword evidence="2" id="KW-0285">Flavoprotein</keyword>
<dbReference type="InterPro" id="IPR050641">
    <property type="entry name" value="RIFMO-like"/>
</dbReference>
<accession>A0A7Z2VZH1</accession>
<proteinExistence type="predicted"/>
<evidence type="ECO:0000313" key="6">
    <source>
        <dbReference type="EMBL" id="QJE02136.1"/>
    </source>
</evidence>
<feature type="region of interest" description="Disordered" evidence="4">
    <location>
        <begin position="131"/>
        <end position="150"/>
    </location>
</feature>
<protein>
    <submittedName>
        <fullName evidence="6">FAD-dependent oxidoreductase</fullName>
    </submittedName>
</protein>
<dbReference type="SUPFAM" id="SSF51905">
    <property type="entry name" value="FAD/NAD(P)-binding domain"/>
    <property type="match status" value="1"/>
</dbReference>
<gene>
    <name evidence="6" type="ORF">HH212_20690</name>
</gene>
<organism evidence="6 7">
    <name type="scientific">Massilia forsythiae</name>
    <dbReference type="NCBI Taxonomy" id="2728020"/>
    <lineage>
        <taxon>Bacteria</taxon>
        <taxon>Pseudomonadati</taxon>
        <taxon>Pseudomonadota</taxon>
        <taxon>Betaproteobacteria</taxon>
        <taxon>Burkholderiales</taxon>
        <taxon>Oxalobacteraceae</taxon>
        <taxon>Telluria group</taxon>
        <taxon>Massilia</taxon>
    </lineage>
</organism>
<evidence type="ECO:0000256" key="4">
    <source>
        <dbReference type="SAM" id="MobiDB-lite"/>
    </source>
</evidence>
<dbReference type="PRINTS" id="PR00420">
    <property type="entry name" value="RNGMNOXGNASE"/>
</dbReference>
<dbReference type="Gene3D" id="3.40.30.120">
    <property type="match status" value="1"/>
</dbReference>
<evidence type="ECO:0000313" key="7">
    <source>
        <dbReference type="Proteomes" id="UP000502415"/>
    </source>
</evidence>
<sequence>MNDTEVLIAGAGPTGLVLALWLTRLGVTVRIVDKADAPGTTSRALAVHARTLELYRQMDLDRDVVAAGMRNPAVNLWVKGRRRARLDFRDAGRRLTPFPFVLIYPQDRHEALLVERLQQAGVTVERRTELTGFDSDDGSDGGGGRIRARLRGPDGVERTCSAAWLAGCDGAHSTVRHALGAGFAGGTYEQVFYVADVEAAGTAADGEIHLSVEHADFVILLGYSATGQGRLIGALRGRAAAPGPDATAPDFDDVRRAGIASLGLDIRRVNWFSSYRVHHRVTDRYRSGRAFLLGDAAHVHSPAGGQGMNTGIGDAVNLAWKLAAVLRGHATEALLDSYEQERIAFARKLVETTDRAFSFMTAQGMLAEFVRTRIAPPLASAAYGVKPLREKMFRMLSQTALHYRDSPLSEGMAGEVRAGERLPWIGHDGPDNHAPLAAIAWQAHVYGDPAPDLQAWCRQAGLALHRYDWSQACYDAGLARDATYLVRPDGYTALCDPAGAPARLERWFGSRAMTPRVG</sequence>
<evidence type="ECO:0000256" key="1">
    <source>
        <dbReference type="ARBA" id="ARBA00001974"/>
    </source>
</evidence>
<dbReference type="RefSeq" id="WP_170204223.1">
    <property type="nucleotide sequence ID" value="NZ_CP051685.1"/>
</dbReference>
<dbReference type="GO" id="GO:0016709">
    <property type="term" value="F:oxidoreductase activity, acting on paired donors, with incorporation or reduction of molecular oxygen, NAD(P)H as one donor, and incorporation of one atom of oxygen"/>
    <property type="evidence" value="ECO:0007669"/>
    <property type="project" value="UniProtKB-ARBA"/>
</dbReference>
<reference evidence="6 7" key="1">
    <citation type="submission" date="2020-04" db="EMBL/GenBank/DDBJ databases">
        <title>Genome sequencing of novel species.</title>
        <authorList>
            <person name="Heo J."/>
            <person name="Kim S.-J."/>
            <person name="Kim J.-S."/>
            <person name="Hong S.-B."/>
            <person name="Kwon S.-W."/>
        </authorList>
    </citation>
    <scope>NUCLEOTIDE SEQUENCE [LARGE SCALE GENOMIC DNA]</scope>
    <source>
        <strain evidence="6 7">GN2-R2</strain>
    </source>
</reference>
<dbReference type="InterPro" id="IPR036188">
    <property type="entry name" value="FAD/NAD-bd_sf"/>
</dbReference>
<keyword evidence="7" id="KW-1185">Reference proteome</keyword>
<evidence type="ECO:0000259" key="5">
    <source>
        <dbReference type="Pfam" id="PF01494"/>
    </source>
</evidence>
<dbReference type="Pfam" id="PF01494">
    <property type="entry name" value="FAD_binding_3"/>
    <property type="match status" value="1"/>
</dbReference>
<name>A0A7Z2VZH1_9BURK</name>
<feature type="domain" description="FAD-binding" evidence="5">
    <location>
        <begin position="3"/>
        <end position="352"/>
    </location>
</feature>
<dbReference type="Proteomes" id="UP000502415">
    <property type="component" value="Chromosome"/>
</dbReference>
<dbReference type="GO" id="GO:0071949">
    <property type="term" value="F:FAD binding"/>
    <property type="evidence" value="ECO:0007669"/>
    <property type="project" value="InterPro"/>
</dbReference>
<evidence type="ECO:0000256" key="3">
    <source>
        <dbReference type="ARBA" id="ARBA00022827"/>
    </source>
</evidence>
<dbReference type="AlphaFoldDB" id="A0A7Z2VZH1"/>